<organism evidence="2 3">
    <name type="scientific">Vibrio breoganii</name>
    <dbReference type="NCBI Taxonomy" id="553239"/>
    <lineage>
        <taxon>Bacteria</taxon>
        <taxon>Pseudomonadati</taxon>
        <taxon>Pseudomonadota</taxon>
        <taxon>Gammaproteobacteria</taxon>
        <taxon>Vibrionales</taxon>
        <taxon>Vibrionaceae</taxon>
        <taxon>Vibrio</taxon>
    </lineage>
</organism>
<evidence type="ECO:0000256" key="1">
    <source>
        <dbReference type="SAM" id="SignalP"/>
    </source>
</evidence>
<comment type="caution">
    <text evidence="2">The sequence shown here is derived from an EMBL/GenBank/DDBJ whole genome shotgun (WGS) entry which is preliminary data.</text>
</comment>
<sequence>MKKPLIIFTTSVLLATTGCASIVSDSHYTMSITSSPDDAIYTITNEDGVVISKGHTPSTISLDAGNGFFDGADYTITYHKNGYEDSIATVSSSVDGWYVGNILFGGLIGLLIVDPATGAMWKLPKTASQSLLKAQNSDAQEGKQLTLMSIDKVPNDMKPKLEKVNG</sequence>
<proteinExistence type="predicted"/>
<dbReference type="CDD" id="cd01901">
    <property type="entry name" value="Ntn_hydrolase"/>
    <property type="match status" value="1"/>
</dbReference>
<gene>
    <name evidence="2" type="ORF">HJ568_07765</name>
</gene>
<evidence type="ECO:0000313" key="3">
    <source>
        <dbReference type="Proteomes" id="UP000590068"/>
    </source>
</evidence>
<accession>A0ABX1U849</accession>
<feature type="chain" id="PRO_5045657642" description="PEGA domain-containing protein" evidence="1">
    <location>
        <begin position="21"/>
        <end position="166"/>
    </location>
</feature>
<dbReference type="Proteomes" id="UP000590068">
    <property type="component" value="Unassembled WGS sequence"/>
</dbReference>
<evidence type="ECO:0000313" key="2">
    <source>
        <dbReference type="EMBL" id="NMR69872.1"/>
    </source>
</evidence>
<keyword evidence="1" id="KW-0732">Signal</keyword>
<dbReference type="RefSeq" id="WP_102443819.1">
    <property type="nucleotide sequence ID" value="NZ_JABBXC010000028.1"/>
</dbReference>
<dbReference type="EMBL" id="JABCJR010000012">
    <property type="protein sequence ID" value="NMR69872.1"/>
    <property type="molecule type" value="Genomic_DNA"/>
</dbReference>
<dbReference type="PROSITE" id="PS51257">
    <property type="entry name" value="PROKAR_LIPOPROTEIN"/>
    <property type="match status" value="1"/>
</dbReference>
<feature type="signal peptide" evidence="1">
    <location>
        <begin position="1"/>
        <end position="20"/>
    </location>
</feature>
<reference evidence="2 3" key="1">
    <citation type="submission" date="2020-04" db="EMBL/GenBank/DDBJ databases">
        <title>WGS-Seq of Vibrio isolated by the O'Toole Lab.</title>
        <authorList>
            <person name="Mckone K.P."/>
            <person name="Whitaker R."/>
            <person name="Sevigney J.L."/>
            <person name="Herring J.B."/>
            <person name="O'Toole G."/>
        </authorList>
    </citation>
    <scope>NUCLEOTIDE SEQUENCE [LARGE SCALE GENOMIC DNA]</scope>
    <source>
        <strain evidence="2 3">BS_02</strain>
    </source>
</reference>
<protein>
    <recommendedName>
        <fullName evidence="4">PEGA domain-containing protein</fullName>
    </recommendedName>
</protein>
<keyword evidence="3" id="KW-1185">Reference proteome</keyword>
<name>A0ABX1U849_9VIBR</name>
<evidence type="ECO:0008006" key="4">
    <source>
        <dbReference type="Google" id="ProtNLM"/>
    </source>
</evidence>